<dbReference type="PROSITE" id="PS50994">
    <property type="entry name" value="INTEGRASE"/>
    <property type="match status" value="1"/>
</dbReference>
<dbReference type="InterPro" id="IPR012337">
    <property type="entry name" value="RNaseH-like_sf"/>
</dbReference>
<dbReference type="Gene3D" id="3.30.420.10">
    <property type="entry name" value="Ribonuclease H-like superfamily/Ribonuclease H"/>
    <property type="match status" value="1"/>
</dbReference>
<proteinExistence type="predicted"/>
<dbReference type="PANTHER" id="PTHR42648">
    <property type="entry name" value="TRANSPOSASE, PUTATIVE-RELATED"/>
    <property type="match status" value="1"/>
</dbReference>
<evidence type="ECO:0000313" key="4">
    <source>
        <dbReference type="EMBL" id="GJT92963.1"/>
    </source>
</evidence>
<name>A0ABQ5I0M7_9ASTR</name>
<evidence type="ECO:0000313" key="5">
    <source>
        <dbReference type="Proteomes" id="UP001151760"/>
    </source>
</evidence>
<reference evidence="4" key="2">
    <citation type="submission" date="2022-01" db="EMBL/GenBank/DDBJ databases">
        <authorList>
            <person name="Yamashiro T."/>
            <person name="Shiraishi A."/>
            <person name="Satake H."/>
            <person name="Nakayama K."/>
        </authorList>
    </citation>
    <scope>NUCLEOTIDE SEQUENCE</scope>
</reference>
<feature type="region of interest" description="Disordered" evidence="2">
    <location>
        <begin position="540"/>
        <end position="616"/>
    </location>
</feature>
<reference evidence="4" key="1">
    <citation type="journal article" date="2022" name="Int. J. Mol. Sci.">
        <title>Draft Genome of Tanacetum Coccineum: Genomic Comparison of Closely Related Tanacetum-Family Plants.</title>
        <authorList>
            <person name="Yamashiro T."/>
            <person name="Shiraishi A."/>
            <person name="Nakayama K."/>
            <person name="Satake H."/>
        </authorList>
    </citation>
    <scope>NUCLEOTIDE SEQUENCE</scope>
</reference>
<feature type="domain" description="Integrase catalytic" evidence="3">
    <location>
        <begin position="783"/>
        <end position="858"/>
    </location>
</feature>
<evidence type="ECO:0000256" key="2">
    <source>
        <dbReference type="SAM" id="MobiDB-lite"/>
    </source>
</evidence>
<sequence>MTLDEEQLAFLADPRDRFDSGLDTQTLPTTAIFQTNDLDAFDSDCDEAPSASAVLMAKLSTYDSYVLSEIPNYNTYQDNNVMDQSIQEMQYSEQPVFVDDSNNDITSDSNIQMLKLQLSATVESHKNLSTTVEVLKKETKEKEDKYIEEIVDLEKEKKALDNIVYKMGQSVQTMHMLTKPQVFYDENHKTALVIDLEETLDLAEATRLKNNEKQNDPIVKEKRVNIKHIHYGSLNELYKHFVPKKQLSAEQTFWLPILKIVFEQTPVKPKPVQNDLPRQLTTTSMVKQNLLKEKSHLDHFDKVIKVRTKVTGQNERTWRFEHIRKAFEKDVIPFVKSLRYSFADFKLGIYREVYEMKAIFQQLETEVEQCSVDKKYFEIEMKELLIENERLLEQIISQDIVCTATHSYDDLVKYAEMEHSYIDEYIRKKSVSDCTLPFNNSNVIALGMYKLDLKPLSPKLRKNREAHIDYLKKTKEHTDTLRDIVEQARTLKPFDNALDYTCKFIARIQELLVYVSATCLSSRNESEKLVVVTPMNKKRQLRFADPNTSTSNTQKQVDSHNTQTTNKLLLTSTGVNSSTNASGSNPKGNTRNNRISETSSSNQKNNKVEDHPINVNSSLNNKNHVLVCNASTKHAVINANSEFVCSTCNECLFNACHDMCVVDYLNVVNSRTRAMSSKSNKKNEWKPTEGVDLLTGSRGTHLYTLSLEDMMRSSPICLLSKASKTKSWLWHRSKKHTHKPKSEKSIQEKLYLLHMDLYGPMRVESINGKKYILVIVDDSSRNIRTNDGTEFVNQTLKTYYEDVRISHQTSVARTPQQNGVVERQNQTLVESARTMLIFSKAQLFLWAEAVATNCYTKN</sequence>
<feature type="coiled-coil region" evidence="1">
    <location>
        <begin position="125"/>
        <end position="163"/>
    </location>
</feature>
<dbReference type="InterPro" id="IPR001584">
    <property type="entry name" value="Integrase_cat-core"/>
</dbReference>
<evidence type="ECO:0000256" key="1">
    <source>
        <dbReference type="SAM" id="Coils"/>
    </source>
</evidence>
<dbReference type="Proteomes" id="UP001151760">
    <property type="component" value="Unassembled WGS sequence"/>
</dbReference>
<feature type="compositionally biased region" description="Polar residues" evidence="2">
    <location>
        <begin position="546"/>
        <end position="605"/>
    </location>
</feature>
<keyword evidence="1" id="KW-0175">Coiled coil</keyword>
<keyword evidence="5" id="KW-1185">Reference proteome</keyword>
<dbReference type="SUPFAM" id="SSF53098">
    <property type="entry name" value="Ribonuclease H-like"/>
    <property type="match status" value="1"/>
</dbReference>
<accession>A0ABQ5I0M7</accession>
<organism evidence="4 5">
    <name type="scientific">Tanacetum coccineum</name>
    <dbReference type="NCBI Taxonomy" id="301880"/>
    <lineage>
        <taxon>Eukaryota</taxon>
        <taxon>Viridiplantae</taxon>
        <taxon>Streptophyta</taxon>
        <taxon>Embryophyta</taxon>
        <taxon>Tracheophyta</taxon>
        <taxon>Spermatophyta</taxon>
        <taxon>Magnoliopsida</taxon>
        <taxon>eudicotyledons</taxon>
        <taxon>Gunneridae</taxon>
        <taxon>Pentapetalae</taxon>
        <taxon>asterids</taxon>
        <taxon>campanulids</taxon>
        <taxon>Asterales</taxon>
        <taxon>Asteraceae</taxon>
        <taxon>Asteroideae</taxon>
        <taxon>Anthemideae</taxon>
        <taxon>Anthemidinae</taxon>
        <taxon>Tanacetum</taxon>
    </lineage>
</organism>
<dbReference type="PANTHER" id="PTHR42648:SF21">
    <property type="entry name" value="CYSTEINE-RICH RLK (RECEPTOR-LIKE PROTEIN KINASE) 8"/>
    <property type="match status" value="1"/>
</dbReference>
<comment type="caution">
    <text evidence="4">The sequence shown here is derived from an EMBL/GenBank/DDBJ whole genome shotgun (WGS) entry which is preliminary data.</text>
</comment>
<evidence type="ECO:0000259" key="3">
    <source>
        <dbReference type="PROSITE" id="PS50994"/>
    </source>
</evidence>
<gene>
    <name evidence="4" type="ORF">Tco_1081808</name>
</gene>
<protein>
    <submittedName>
        <fullName evidence="4">Retrovirus-related pol polyprotein from transposon TNT 1-94</fullName>
    </submittedName>
</protein>
<dbReference type="EMBL" id="BQNB010020159">
    <property type="protein sequence ID" value="GJT92963.1"/>
    <property type="molecule type" value="Genomic_DNA"/>
</dbReference>
<dbReference type="InterPro" id="IPR036397">
    <property type="entry name" value="RNaseH_sf"/>
</dbReference>
<dbReference type="InterPro" id="IPR039537">
    <property type="entry name" value="Retrotran_Ty1/copia-like"/>
</dbReference>